<dbReference type="InterPro" id="IPR018356">
    <property type="entry name" value="Tscrpt_reg_HTH_DeoR_CS"/>
</dbReference>
<protein>
    <submittedName>
        <fullName evidence="5">DeoR/GlpR transcriptional regulator</fullName>
    </submittedName>
</protein>
<dbReference type="PROSITE" id="PS00894">
    <property type="entry name" value="HTH_DEOR_1"/>
    <property type="match status" value="1"/>
</dbReference>
<proteinExistence type="predicted"/>
<keyword evidence="1" id="KW-0805">Transcription regulation</keyword>
<dbReference type="Gene3D" id="3.40.50.1360">
    <property type="match status" value="1"/>
</dbReference>
<evidence type="ECO:0000313" key="6">
    <source>
        <dbReference type="Proteomes" id="UP000516160"/>
    </source>
</evidence>
<dbReference type="GO" id="GO:0003677">
    <property type="term" value="F:DNA binding"/>
    <property type="evidence" value="ECO:0007669"/>
    <property type="project" value="UniProtKB-KW"/>
</dbReference>
<name>A0A7G9W9V6_ALKCA</name>
<gene>
    <name evidence="5" type="ORF">HYG86_12170</name>
</gene>
<dbReference type="InterPro" id="IPR036388">
    <property type="entry name" value="WH-like_DNA-bd_sf"/>
</dbReference>
<reference evidence="5 6" key="1">
    <citation type="submission" date="2020-07" db="EMBL/GenBank/DDBJ databases">
        <title>Alkalicella. sp. LB2 genome.</title>
        <authorList>
            <person name="Postec A."/>
            <person name="Quemeneur M."/>
        </authorList>
    </citation>
    <scope>NUCLEOTIDE SEQUENCE [LARGE SCALE GENOMIC DNA]</scope>
    <source>
        <strain evidence="5 6">LB2</strain>
    </source>
</reference>
<dbReference type="InterPro" id="IPR050313">
    <property type="entry name" value="Carb_Metab_HTH_regulators"/>
</dbReference>
<keyword evidence="3" id="KW-0804">Transcription</keyword>
<dbReference type="PROSITE" id="PS51000">
    <property type="entry name" value="HTH_DEOR_2"/>
    <property type="match status" value="1"/>
</dbReference>
<dbReference type="SMART" id="SM01134">
    <property type="entry name" value="DeoRC"/>
    <property type="match status" value="1"/>
</dbReference>
<dbReference type="InterPro" id="IPR001034">
    <property type="entry name" value="DeoR_HTH"/>
</dbReference>
<dbReference type="InterPro" id="IPR011991">
    <property type="entry name" value="ArsR-like_HTH"/>
</dbReference>
<dbReference type="SMART" id="SM00420">
    <property type="entry name" value="HTH_DEOR"/>
    <property type="match status" value="1"/>
</dbReference>
<evidence type="ECO:0000259" key="4">
    <source>
        <dbReference type="PROSITE" id="PS51000"/>
    </source>
</evidence>
<dbReference type="AlphaFoldDB" id="A0A7G9W9V6"/>
<evidence type="ECO:0000256" key="1">
    <source>
        <dbReference type="ARBA" id="ARBA00023015"/>
    </source>
</evidence>
<accession>A0A7G9W9V6</accession>
<dbReference type="InterPro" id="IPR014036">
    <property type="entry name" value="DeoR-like_C"/>
</dbReference>
<dbReference type="Proteomes" id="UP000516160">
    <property type="component" value="Chromosome"/>
</dbReference>
<dbReference type="Pfam" id="PF08220">
    <property type="entry name" value="HTH_DeoR"/>
    <property type="match status" value="1"/>
</dbReference>
<dbReference type="PANTHER" id="PTHR30363:SF56">
    <property type="entry name" value="TRANSCRIPTIONAL REGULATOR, DEOR FAMILY"/>
    <property type="match status" value="1"/>
</dbReference>
<dbReference type="SUPFAM" id="SSF46785">
    <property type="entry name" value="Winged helix' DNA-binding domain"/>
    <property type="match status" value="1"/>
</dbReference>
<dbReference type="KEGG" id="acae:HYG86_12170"/>
<sequence length="244" mass="27638">MILIDRWSKILNYLKENQSATVHDLMDAFDISKSTVRRDLIAMEEQGLIKRTRGGAEMEVREDNIINIKEVFKKDTDKKRKIAKKAASLIKDNDFIFIDSGSTCYYLIESITANNVTVVTNGLFHIQKLFEKNIKTYILGGYATPDYNMIIGEDMADKVSMMNFDVAFIGTLGIHCVGGFTTNNLVDRELKKAVIKASQRCFVLADTSKFNVRKFYTYGDLKEASIITDSTVDFDAEDTDIIFA</sequence>
<organism evidence="5 6">
    <name type="scientific">Alkalicella caledoniensis</name>
    <dbReference type="NCBI Taxonomy" id="2731377"/>
    <lineage>
        <taxon>Bacteria</taxon>
        <taxon>Bacillati</taxon>
        <taxon>Bacillota</taxon>
        <taxon>Clostridia</taxon>
        <taxon>Eubacteriales</taxon>
        <taxon>Proteinivoracaceae</taxon>
        <taxon>Alkalicella</taxon>
    </lineage>
</organism>
<dbReference type="GO" id="GO:0003700">
    <property type="term" value="F:DNA-binding transcription factor activity"/>
    <property type="evidence" value="ECO:0007669"/>
    <property type="project" value="InterPro"/>
</dbReference>
<dbReference type="Pfam" id="PF00455">
    <property type="entry name" value="DeoRC"/>
    <property type="match status" value="1"/>
</dbReference>
<dbReference type="RefSeq" id="WP_213165830.1">
    <property type="nucleotide sequence ID" value="NZ_CP058559.1"/>
</dbReference>
<keyword evidence="6" id="KW-1185">Reference proteome</keyword>
<keyword evidence="2" id="KW-0238">DNA-binding</keyword>
<feature type="domain" description="HTH deoR-type" evidence="4">
    <location>
        <begin position="3"/>
        <end position="58"/>
    </location>
</feature>
<dbReference type="PRINTS" id="PR00037">
    <property type="entry name" value="HTHLACR"/>
</dbReference>
<dbReference type="Gene3D" id="1.10.10.10">
    <property type="entry name" value="Winged helix-like DNA-binding domain superfamily/Winged helix DNA-binding domain"/>
    <property type="match status" value="1"/>
</dbReference>
<dbReference type="EMBL" id="CP058559">
    <property type="protein sequence ID" value="QNO15468.1"/>
    <property type="molecule type" value="Genomic_DNA"/>
</dbReference>
<dbReference type="PANTHER" id="PTHR30363">
    <property type="entry name" value="HTH-TYPE TRANSCRIPTIONAL REGULATOR SRLR-RELATED"/>
    <property type="match status" value="1"/>
</dbReference>
<evidence type="ECO:0000256" key="2">
    <source>
        <dbReference type="ARBA" id="ARBA00023125"/>
    </source>
</evidence>
<dbReference type="CDD" id="cd00090">
    <property type="entry name" value="HTH_ARSR"/>
    <property type="match status" value="1"/>
</dbReference>
<evidence type="ECO:0000256" key="3">
    <source>
        <dbReference type="ARBA" id="ARBA00023163"/>
    </source>
</evidence>
<dbReference type="InterPro" id="IPR036390">
    <property type="entry name" value="WH_DNA-bd_sf"/>
</dbReference>
<evidence type="ECO:0000313" key="5">
    <source>
        <dbReference type="EMBL" id="QNO15468.1"/>
    </source>
</evidence>
<dbReference type="InterPro" id="IPR037171">
    <property type="entry name" value="NagB/RpiA_transferase-like"/>
</dbReference>
<dbReference type="SUPFAM" id="SSF100950">
    <property type="entry name" value="NagB/RpiA/CoA transferase-like"/>
    <property type="match status" value="1"/>
</dbReference>